<name>A0A3A3YY59_9ACTN</name>
<keyword evidence="3" id="KW-1185">Reference proteome</keyword>
<gene>
    <name evidence="2" type="ORF">D5H78_14080</name>
</gene>
<evidence type="ECO:0000313" key="2">
    <source>
        <dbReference type="EMBL" id="RJK94913.1"/>
    </source>
</evidence>
<organism evidence="2 3">
    <name type="scientific">Vallicoccus soli</name>
    <dbReference type="NCBI Taxonomy" id="2339232"/>
    <lineage>
        <taxon>Bacteria</taxon>
        <taxon>Bacillati</taxon>
        <taxon>Actinomycetota</taxon>
        <taxon>Actinomycetes</taxon>
        <taxon>Motilibacterales</taxon>
        <taxon>Vallicoccaceae</taxon>
        <taxon>Vallicoccus</taxon>
    </lineage>
</organism>
<reference evidence="2 3" key="1">
    <citation type="submission" date="2018-09" db="EMBL/GenBank/DDBJ databases">
        <title>YIM 75000 draft genome.</title>
        <authorList>
            <person name="Tang S."/>
            <person name="Feng Y."/>
        </authorList>
    </citation>
    <scope>NUCLEOTIDE SEQUENCE [LARGE SCALE GENOMIC DNA]</scope>
    <source>
        <strain evidence="2 3">YIM 75000</strain>
    </source>
</reference>
<dbReference type="EMBL" id="QZEZ01000006">
    <property type="protein sequence ID" value="RJK94913.1"/>
    <property type="molecule type" value="Genomic_DNA"/>
</dbReference>
<comment type="caution">
    <text evidence="2">The sequence shown here is derived from an EMBL/GenBank/DDBJ whole genome shotgun (WGS) entry which is preliminary data.</text>
</comment>
<proteinExistence type="predicted"/>
<feature type="signal peptide" evidence="1">
    <location>
        <begin position="1"/>
        <end position="18"/>
    </location>
</feature>
<dbReference type="AlphaFoldDB" id="A0A3A3YY59"/>
<keyword evidence="1" id="KW-0732">Signal</keyword>
<sequence>MAGLTAAGAALSAAPAQAATCSVAADLPARVSIAAEHLEVPVRLVDTCGARYASFEVWGPDGRDQFLVWGEDGEGAPGSFHGTRSDWWAFSDWQRPGTYRTAWGKAFGPGDEHYPVAYDSMDVRFGTKAGLSARRSGGTVTLTVDLVQYHPFQYRFVPYGGAKATVQVNQGGTWTYVKSVTVGKDGKAVVAHAAPRSAQYRVVSWDTAPRWGATSKPVTA</sequence>
<protein>
    <submittedName>
        <fullName evidence="2">Uncharacterized protein</fullName>
    </submittedName>
</protein>
<evidence type="ECO:0000256" key="1">
    <source>
        <dbReference type="SAM" id="SignalP"/>
    </source>
</evidence>
<feature type="chain" id="PRO_5017445914" evidence="1">
    <location>
        <begin position="19"/>
        <end position="220"/>
    </location>
</feature>
<dbReference type="Proteomes" id="UP000265614">
    <property type="component" value="Unassembled WGS sequence"/>
</dbReference>
<accession>A0A3A3YY59</accession>
<evidence type="ECO:0000313" key="3">
    <source>
        <dbReference type="Proteomes" id="UP000265614"/>
    </source>
</evidence>